<keyword evidence="9" id="KW-0472">Membrane</keyword>
<dbReference type="Pfam" id="PF23539">
    <property type="entry name" value="DUF7134"/>
    <property type="match status" value="1"/>
</dbReference>
<dbReference type="EMBL" id="SGXD01000001">
    <property type="protein sequence ID" value="RZS91815.1"/>
    <property type="molecule type" value="Genomic_DNA"/>
</dbReference>
<dbReference type="Pfam" id="PF07730">
    <property type="entry name" value="HisKA_3"/>
    <property type="match status" value="1"/>
</dbReference>
<reference evidence="13 14" key="1">
    <citation type="submission" date="2019-02" db="EMBL/GenBank/DDBJ databases">
        <title>Genomic Encyclopedia of Type Strains, Phase IV (KMG-IV): sequencing the most valuable type-strain genomes for metagenomic binning, comparative biology and taxonomic classification.</title>
        <authorList>
            <person name="Goeker M."/>
        </authorList>
    </citation>
    <scope>NUCLEOTIDE SEQUENCE [LARGE SCALE GENOMIC DNA]</scope>
    <source>
        <strain evidence="13 14">DSM 45622</strain>
    </source>
</reference>
<keyword evidence="3" id="KW-0597">Phosphoprotein</keyword>
<dbReference type="Pfam" id="PF02518">
    <property type="entry name" value="HATPase_c"/>
    <property type="match status" value="1"/>
</dbReference>
<evidence type="ECO:0000256" key="4">
    <source>
        <dbReference type="ARBA" id="ARBA00022679"/>
    </source>
</evidence>
<dbReference type="EC" id="2.7.13.3" evidence="2"/>
<feature type="transmembrane region" description="Helical" evidence="9">
    <location>
        <begin position="105"/>
        <end position="123"/>
    </location>
</feature>
<evidence type="ECO:0000256" key="8">
    <source>
        <dbReference type="ARBA" id="ARBA00023012"/>
    </source>
</evidence>
<dbReference type="Gene3D" id="1.20.5.1930">
    <property type="match status" value="1"/>
</dbReference>
<feature type="transmembrane region" description="Helical" evidence="9">
    <location>
        <begin position="135"/>
        <end position="152"/>
    </location>
</feature>
<protein>
    <recommendedName>
        <fullName evidence="2">histidine kinase</fullName>
        <ecNumber evidence="2">2.7.13.3</ecNumber>
    </recommendedName>
</protein>
<evidence type="ECO:0000256" key="7">
    <source>
        <dbReference type="ARBA" id="ARBA00022840"/>
    </source>
</evidence>
<evidence type="ECO:0000256" key="9">
    <source>
        <dbReference type="SAM" id="Phobius"/>
    </source>
</evidence>
<feature type="domain" description="DUF7134" evidence="12">
    <location>
        <begin position="6"/>
        <end position="148"/>
    </location>
</feature>
<accession>A0A4Q7NX35</accession>
<dbReference type="CDD" id="cd16917">
    <property type="entry name" value="HATPase_UhpB-NarQ-NarX-like"/>
    <property type="match status" value="1"/>
</dbReference>
<evidence type="ECO:0000259" key="12">
    <source>
        <dbReference type="Pfam" id="PF23539"/>
    </source>
</evidence>
<keyword evidence="14" id="KW-1185">Reference proteome</keyword>
<dbReference type="InterPro" id="IPR003594">
    <property type="entry name" value="HATPase_dom"/>
</dbReference>
<keyword evidence="6 13" id="KW-0418">Kinase</keyword>
<keyword evidence="7" id="KW-0067">ATP-binding</keyword>
<dbReference type="InterPro" id="IPR050482">
    <property type="entry name" value="Sensor_HK_TwoCompSys"/>
</dbReference>
<organism evidence="13 14">
    <name type="scientific">Motilibacter rhizosphaerae</name>
    <dbReference type="NCBI Taxonomy" id="598652"/>
    <lineage>
        <taxon>Bacteria</taxon>
        <taxon>Bacillati</taxon>
        <taxon>Actinomycetota</taxon>
        <taxon>Actinomycetes</taxon>
        <taxon>Motilibacterales</taxon>
        <taxon>Motilibacteraceae</taxon>
        <taxon>Motilibacter</taxon>
    </lineage>
</organism>
<evidence type="ECO:0000313" key="13">
    <source>
        <dbReference type="EMBL" id="RZS91815.1"/>
    </source>
</evidence>
<sequence length="393" mass="40216">MPLLSSLRARPYVLDGALAGLVTAMALLESAQPGRGWAHPAVMVPGALLVTVPLAARRLAPVPVLLVGLGAALVVALVATTPASATLFLAGLIELYTVATRCSRRTILLAVPLVLVVAGVTLARDPATTAPVEALPTFGVTAAVLMLALVVRRSRDQAQRLRLLADELAESRATGERLAISAERLRISREMHDVLAHSISVMVLQTGAARMSLADTAPAVRTMLAGVEDVGREALGELRGVLGLLREPGTSGADLAPPQGDLGRLVETMRGAGLAVTVHGDDALAGVAPSVAQAVFRTVQEALTNCLKHAPGARTTVEIDVQENRVVVAVRDTGGSAPAPALEGAGHGLHGIRERVLALGGSVSSGPQADGGWVVRAELPCLGAPLGAGGLRP</sequence>
<evidence type="ECO:0000256" key="1">
    <source>
        <dbReference type="ARBA" id="ARBA00000085"/>
    </source>
</evidence>
<proteinExistence type="predicted"/>
<dbReference type="InterPro" id="IPR036890">
    <property type="entry name" value="HATPase_C_sf"/>
</dbReference>
<dbReference type="GO" id="GO:0005524">
    <property type="term" value="F:ATP binding"/>
    <property type="evidence" value="ECO:0007669"/>
    <property type="project" value="UniProtKB-KW"/>
</dbReference>
<gene>
    <name evidence="13" type="ORF">EV189_1067</name>
</gene>
<feature type="transmembrane region" description="Helical" evidence="9">
    <location>
        <begin position="62"/>
        <end position="93"/>
    </location>
</feature>
<dbReference type="SUPFAM" id="SSF55874">
    <property type="entry name" value="ATPase domain of HSP90 chaperone/DNA topoisomerase II/histidine kinase"/>
    <property type="match status" value="1"/>
</dbReference>
<keyword evidence="9" id="KW-0812">Transmembrane</keyword>
<evidence type="ECO:0000259" key="10">
    <source>
        <dbReference type="Pfam" id="PF02518"/>
    </source>
</evidence>
<keyword evidence="9" id="KW-1133">Transmembrane helix</keyword>
<evidence type="ECO:0000259" key="11">
    <source>
        <dbReference type="Pfam" id="PF07730"/>
    </source>
</evidence>
<comment type="catalytic activity">
    <reaction evidence="1">
        <text>ATP + protein L-histidine = ADP + protein N-phospho-L-histidine.</text>
        <dbReference type="EC" id="2.7.13.3"/>
    </reaction>
</comment>
<dbReference type="Proteomes" id="UP000293638">
    <property type="component" value="Unassembled WGS sequence"/>
</dbReference>
<keyword evidence="4" id="KW-0808">Transferase</keyword>
<feature type="transmembrane region" description="Helical" evidence="9">
    <location>
        <begin position="37"/>
        <end position="56"/>
    </location>
</feature>
<dbReference type="AlphaFoldDB" id="A0A4Q7NX35"/>
<dbReference type="InterPro" id="IPR055558">
    <property type="entry name" value="DUF7134"/>
</dbReference>
<dbReference type="Gene3D" id="3.30.565.10">
    <property type="entry name" value="Histidine kinase-like ATPase, C-terminal domain"/>
    <property type="match status" value="1"/>
</dbReference>
<name>A0A4Q7NX35_9ACTN</name>
<keyword evidence="8" id="KW-0902">Two-component regulatory system</keyword>
<feature type="domain" description="Signal transduction histidine kinase subgroup 3 dimerisation and phosphoacceptor" evidence="11">
    <location>
        <begin position="183"/>
        <end position="248"/>
    </location>
</feature>
<dbReference type="InterPro" id="IPR011712">
    <property type="entry name" value="Sig_transdc_His_kin_sub3_dim/P"/>
</dbReference>
<evidence type="ECO:0000256" key="3">
    <source>
        <dbReference type="ARBA" id="ARBA00022553"/>
    </source>
</evidence>
<comment type="caution">
    <text evidence="13">The sequence shown here is derived from an EMBL/GenBank/DDBJ whole genome shotgun (WGS) entry which is preliminary data.</text>
</comment>
<dbReference type="GO" id="GO:0016020">
    <property type="term" value="C:membrane"/>
    <property type="evidence" value="ECO:0007669"/>
    <property type="project" value="InterPro"/>
</dbReference>
<evidence type="ECO:0000313" key="14">
    <source>
        <dbReference type="Proteomes" id="UP000293638"/>
    </source>
</evidence>
<evidence type="ECO:0000256" key="5">
    <source>
        <dbReference type="ARBA" id="ARBA00022741"/>
    </source>
</evidence>
<dbReference type="GO" id="GO:0046983">
    <property type="term" value="F:protein dimerization activity"/>
    <property type="evidence" value="ECO:0007669"/>
    <property type="project" value="InterPro"/>
</dbReference>
<dbReference type="GO" id="GO:0000155">
    <property type="term" value="F:phosphorelay sensor kinase activity"/>
    <property type="evidence" value="ECO:0007669"/>
    <property type="project" value="InterPro"/>
</dbReference>
<dbReference type="PANTHER" id="PTHR24421">
    <property type="entry name" value="NITRATE/NITRITE SENSOR PROTEIN NARX-RELATED"/>
    <property type="match status" value="1"/>
</dbReference>
<evidence type="ECO:0000256" key="6">
    <source>
        <dbReference type="ARBA" id="ARBA00022777"/>
    </source>
</evidence>
<dbReference type="RefSeq" id="WP_165400140.1">
    <property type="nucleotide sequence ID" value="NZ_SGXD01000001.1"/>
</dbReference>
<keyword evidence="5" id="KW-0547">Nucleotide-binding</keyword>
<dbReference type="PANTHER" id="PTHR24421:SF10">
    <property type="entry name" value="NITRATE_NITRITE SENSOR PROTEIN NARQ"/>
    <property type="match status" value="1"/>
</dbReference>
<evidence type="ECO:0000256" key="2">
    <source>
        <dbReference type="ARBA" id="ARBA00012438"/>
    </source>
</evidence>
<feature type="domain" description="Histidine kinase/HSP90-like ATPase" evidence="10">
    <location>
        <begin position="293"/>
        <end position="380"/>
    </location>
</feature>